<keyword evidence="3" id="KW-0479">Metal-binding</keyword>
<keyword evidence="5" id="KW-0106">Calcium</keyword>
<evidence type="ECO:0000256" key="1">
    <source>
        <dbReference type="ARBA" id="ARBA00004496"/>
    </source>
</evidence>
<dbReference type="SUPFAM" id="SSF47473">
    <property type="entry name" value="EF-hand"/>
    <property type="match status" value="1"/>
</dbReference>
<sequence length="236" mass="26267">MSLVSHTIYGGDPLYTNSGLADPPADAPTCSLVTLTHTLDTPVTTFALGTPGLISHEPRTDMATAVQVLSYLDVRCPSRRLSAIAIISLPSYPRNYTAVEAKHAGMEERVDKDRSGYISADELQVALSNGTWTPFNPETVRLMIGKKKKRRKDDGKAFQPWLLVHPEFSLPPSTNHHSLSMPPNTRYSSPSSQPSHPRQRFSSSIPWDQLNWDFADILRQDSSDEETPPQKLQRTQ</sequence>
<keyword evidence="4" id="KW-0677">Repeat</keyword>
<dbReference type="InterPro" id="IPR018247">
    <property type="entry name" value="EF_Hand_1_Ca_BS"/>
</dbReference>
<dbReference type="PROSITE" id="PS50222">
    <property type="entry name" value="EF_HAND_2"/>
    <property type="match status" value="1"/>
</dbReference>
<evidence type="ECO:0000259" key="7">
    <source>
        <dbReference type="PROSITE" id="PS50222"/>
    </source>
</evidence>
<dbReference type="EMBL" id="OC003231">
    <property type="protein sequence ID" value="CAD7262992.1"/>
    <property type="molecule type" value="Genomic_DNA"/>
</dbReference>
<gene>
    <name evidence="8" type="ORF">TSIB3V08_LOCUS7086</name>
</gene>
<protein>
    <recommendedName>
        <fullName evidence="7">EF-hand domain-containing protein</fullName>
    </recommendedName>
</protein>
<feature type="compositionally biased region" description="Low complexity" evidence="6">
    <location>
        <begin position="188"/>
        <end position="204"/>
    </location>
</feature>
<dbReference type="AlphaFoldDB" id="A0A7R9AYM8"/>
<dbReference type="GO" id="GO:0048306">
    <property type="term" value="F:calcium-dependent protein binding"/>
    <property type="evidence" value="ECO:0007669"/>
    <property type="project" value="UniProtKB-ARBA"/>
</dbReference>
<dbReference type="InterPro" id="IPR011992">
    <property type="entry name" value="EF-hand-dom_pair"/>
</dbReference>
<evidence type="ECO:0000256" key="5">
    <source>
        <dbReference type="ARBA" id="ARBA00022837"/>
    </source>
</evidence>
<accession>A0A7R9AYM8</accession>
<dbReference type="PANTHER" id="PTHR46212:SF9">
    <property type="entry name" value="PROGRAMMED CELL DEATH PROTEIN 6"/>
    <property type="match status" value="1"/>
</dbReference>
<evidence type="ECO:0000313" key="8">
    <source>
        <dbReference type="EMBL" id="CAD7262992.1"/>
    </source>
</evidence>
<comment type="subcellular location">
    <subcellularLocation>
        <location evidence="1">Cytoplasm</location>
    </subcellularLocation>
</comment>
<feature type="compositionally biased region" description="Polar residues" evidence="6">
    <location>
        <begin position="173"/>
        <end position="187"/>
    </location>
</feature>
<dbReference type="PROSITE" id="PS00018">
    <property type="entry name" value="EF_HAND_1"/>
    <property type="match status" value="1"/>
</dbReference>
<name>A0A7R9AYM8_TIMSH</name>
<dbReference type="GO" id="GO:0005509">
    <property type="term" value="F:calcium ion binding"/>
    <property type="evidence" value="ECO:0007669"/>
    <property type="project" value="InterPro"/>
</dbReference>
<evidence type="ECO:0000256" key="4">
    <source>
        <dbReference type="ARBA" id="ARBA00022737"/>
    </source>
</evidence>
<organism evidence="8">
    <name type="scientific">Timema shepardi</name>
    <name type="common">Walking stick</name>
    <dbReference type="NCBI Taxonomy" id="629360"/>
    <lineage>
        <taxon>Eukaryota</taxon>
        <taxon>Metazoa</taxon>
        <taxon>Ecdysozoa</taxon>
        <taxon>Arthropoda</taxon>
        <taxon>Hexapoda</taxon>
        <taxon>Insecta</taxon>
        <taxon>Pterygota</taxon>
        <taxon>Neoptera</taxon>
        <taxon>Polyneoptera</taxon>
        <taxon>Phasmatodea</taxon>
        <taxon>Timematodea</taxon>
        <taxon>Timematoidea</taxon>
        <taxon>Timematidae</taxon>
        <taxon>Timema</taxon>
    </lineage>
</organism>
<feature type="region of interest" description="Disordered" evidence="6">
    <location>
        <begin position="173"/>
        <end position="204"/>
    </location>
</feature>
<proteinExistence type="predicted"/>
<dbReference type="PANTHER" id="PTHR46212">
    <property type="entry name" value="PEFLIN"/>
    <property type="match status" value="1"/>
</dbReference>
<evidence type="ECO:0000256" key="6">
    <source>
        <dbReference type="SAM" id="MobiDB-lite"/>
    </source>
</evidence>
<feature type="domain" description="EF-hand" evidence="7">
    <location>
        <begin position="108"/>
        <end position="133"/>
    </location>
</feature>
<dbReference type="InterPro" id="IPR002048">
    <property type="entry name" value="EF_hand_dom"/>
</dbReference>
<evidence type="ECO:0000256" key="2">
    <source>
        <dbReference type="ARBA" id="ARBA00022490"/>
    </source>
</evidence>
<dbReference type="GO" id="GO:0005737">
    <property type="term" value="C:cytoplasm"/>
    <property type="evidence" value="ECO:0007669"/>
    <property type="project" value="UniProtKB-SubCell"/>
</dbReference>
<dbReference type="InterPro" id="IPR051426">
    <property type="entry name" value="Peflin/Sorcin_CaBP"/>
</dbReference>
<keyword evidence="2" id="KW-0963">Cytoplasm</keyword>
<reference evidence="8" key="1">
    <citation type="submission" date="2020-11" db="EMBL/GenBank/DDBJ databases">
        <authorList>
            <person name="Tran Van P."/>
        </authorList>
    </citation>
    <scope>NUCLEOTIDE SEQUENCE</scope>
</reference>
<dbReference type="Gene3D" id="1.10.238.10">
    <property type="entry name" value="EF-hand"/>
    <property type="match status" value="1"/>
</dbReference>
<evidence type="ECO:0000256" key="3">
    <source>
        <dbReference type="ARBA" id="ARBA00022723"/>
    </source>
</evidence>